<dbReference type="InterPro" id="IPR036890">
    <property type="entry name" value="HATPase_C_sf"/>
</dbReference>
<evidence type="ECO:0000313" key="8">
    <source>
        <dbReference type="Proteomes" id="UP001156670"/>
    </source>
</evidence>
<dbReference type="InterPro" id="IPR000014">
    <property type="entry name" value="PAS"/>
</dbReference>
<dbReference type="Pfam" id="PF08447">
    <property type="entry name" value="PAS_3"/>
    <property type="match status" value="2"/>
</dbReference>
<comment type="catalytic activity">
    <reaction evidence="1">
        <text>ATP + protein L-histidine = ADP + protein N-phospho-L-histidine.</text>
        <dbReference type="EC" id="2.7.13.3"/>
    </reaction>
</comment>
<dbReference type="InterPro" id="IPR052162">
    <property type="entry name" value="Sensor_kinase/Photoreceptor"/>
</dbReference>
<dbReference type="Gene3D" id="3.30.450.20">
    <property type="entry name" value="PAS domain"/>
    <property type="match status" value="2"/>
</dbReference>
<dbReference type="SMART" id="SM00091">
    <property type="entry name" value="PAS"/>
    <property type="match status" value="2"/>
</dbReference>
<dbReference type="Gene3D" id="3.30.565.10">
    <property type="entry name" value="Histidine kinase-like ATPase, C-terminal domain"/>
    <property type="match status" value="1"/>
</dbReference>
<keyword evidence="8" id="KW-1185">Reference proteome</keyword>
<dbReference type="Proteomes" id="UP001156670">
    <property type="component" value="Unassembled WGS sequence"/>
</dbReference>
<dbReference type="InterPro" id="IPR001610">
    <property type="entry name" value="PAC"/>
</dbReference>
<feature type="domain" description="PAS" evidence="6">
    <location>
        <begin position="19"/>
        <end position="85"/>
    </location>
</feature>
<name>A0ABQ5XPW6_9GAMM</name>
<evidence type="ECO:0000256" key="4">
    <source>
        <dbReference type="ARBA" id="ARBA00022679"/>
    </source>
</evidence>
<dbReference type="EC" id="2.7.13.3" evidence="2"/>
<comment type="caution">
    <text evidence="7">The sequence shown here is derived from an EMBL/GenBank/DDBJ whole genome shotgun (WGS) entry which is preliminary data.</text>
</comment>
<dbReference type="PANTHER" id="PTHR43304:SF1">
    <property type="entry name" value="PAC DOMAIN-CONTAINING PROTEIN"/>
    <property type="match status" value="1"/>
</dbReference>
<dbReference type="InterPro" id="IPR035965">
    <property type="entry name" value="PAS-like_dom_sf"/>
</dbReference>
<dbReference type="SMART" id="SM00086">
    <property type="entry name" value="PAC"/>
    <property type="match status" value="2"/>
</dbReference>
<evidence type="ECO:0000256" key="5">
    <source>
        <dbReference type="ARBA" id="ARBA00022777"/>
    </source>
</evidence>
<protein>
    <recommendedName>
        <fullName evidence="2">histidine kinase</fullName>
        <ecNumber evidence="2">2.7.13.3</ecNumber>
    </recommendedName>
</protein>
<dbReference type="SUPFAM" id="SSF55785">
    <property type="entry name" value="PYP-like sensor domain (PAS domain)"/>
    <property type="match status" value="2"/>
</dbReference>
<evidence type="ECO:0000256" key="3">
    <source>
        <dbReference type="ARBA" id="ARBA00022553"/>
    </source>
</evidence>
<dbReference type="PANTHER" id="PTHR43304">
    <property type="entry name" value="PHYTOCHROME-LIKE PROTEIN CPH1"/>
    <property type="match status" value="1"/>
</dbReference>
<evidence type="ECO:0000256" key="1">
    <source>
        <dbReference type="ARBA" id="ARBA00000085"/>
    </source>
</evidence>
<dbReference type="CDD" id="cd00130">
    <property type="entry name" value="PAS"/>
    <property type="match status" value="2"/>
</dbReference>
<dbReference type="EMBL" id="BSOB01000017">
    <property type="protein sequence ID" value="GLQ93098.1"/>
    <property type="molecule type" value="Genomic_DNA"/>
</dbReference>
<evidence type="ECO:0000256" key="2">
    <source>
        <dbReference type="ARBA" id="ARBA00012438"/>
    </source>
</evidence>
<evidence type="ECO:0000313" key="7">
    <source>
        <dbReference type="EMBL" id="GLQ93098.1"/>
    </source>
</evidence>
<dbReference type="NCBIfam" id="TIGR00229">
    <property type="entry name" value="sensory_box"/>
    <property type="match status" value="1"/>
</dbReference>
<dbReference type="InterPro" id="IPR013655">
    <property type="entry name" value="PAS_fold_3"/>
</dbReference>
<gene>
    <name evidence="7" type="ORF">GCM10007901_20490</name>
</gene>
<sequence length="503" mass="56310">MQSNMGEQEIVDVASSNGSDLLRVFDSIPGLVFVADASGENIQANRHLLSFVGQPLRDATLRAWNECIHVDDYNFFIGHWNRGCRNGQSISIVHRLLRFDGTYHWFHTKAAPVCDHLGHTVQWHGLLENIRSYGKITDELSSDAGSFRSLLEALPVPVMAALPNGQIEYANQHACGYSGLSQDDYRRFLWAADIHADDAFAFTEAWRKSTASDNGYKGTFRLRAADRSYRWCDFYGNSMCDQDGNIIYWCVVTIDVDDKLRLQKHLQVAQSRLSHALKMITSTDLSTSLAQEVNRLLSAVITRARACHRWLSPKSPHLDRALFANEGIIQDATSAAAIMAHAASVHQRTWGGQSVLDLNEIIVNACDLFTAKLRERDISLQLNLTDHMPPTWGNPPQMQHVLMRVIQLGMDSIEASNADTKQLIIHTQHRSKEVFVNIIERSTRTGYANAAVQPDHLADMDGLEVNLAACRSIIESHAGRMWTSRSGNGDRCFSFSLPIHENG</sequence>
<keyword evidence="4" id="KW-0808">Transferase</keyword>
<dbReference type="SUPFAM" id="SSF55874">
    <property type="entry name" value="ATPase domain of HSP90 chaperone/DNA topoisomerase II/histidine kinase"/>
    <property type="match status" value="1"/>
</dbReference>
<feature type="domain" description="PAS" evidence="6">
    <location>
        <begin position="145"/>
        <end position="211"/>
    </location>
</feature>
<keyword evidence="5" id="KW-0418">Kinase</keyword>
<keyword evidence="3" id="KW-0597">Phosphoprotein</keyword>
<proteinExistence type="predicted"/>
<accession>A0ABQ5XPW6</accession>
<organism evidence="7 8">
    <name type="scientific">Dyella acidisoli</name>
    <dbReference type="NCBI Taxonomy" id="1867834"/>
    <lineage>
        <taxon>Bacteria</taxon>
        <taxon>Pseudomonadati</taxon>
        <taxon>Pseudomonadota</taxon>
        <taxon>Gammaproteobacteria</taxon>
        <taxon>Lysobacterales</taxon>
        <taxon>Rhodanobacteraceae</taxon>
        <taxon>Dyella</taxon>
    </lineage>
</organism>
<evidence type="ECO:0000259" key="6">
    <source>
        <dbReference type="SMART" id="SM00091"/>
    </source>
</evidence>
<reference evidence="8" key="1">
    <citation type="journal article" date="2019" name="Int. J. Syst. Evol. Microbiol.">
        <title>The Global Catalogue of Microorganisms (GCM) 10K type strain sequencing project: providing services to taxonomists for standard genome sequencing and annotation.</title>
        <authorList>
            <consortium name="The Broad Institute Genomics Platform"/>
            <consortium name="The Broad Institute Genome Sequencing Center for Infectious Disease"/>
            <person name="Wu L."/>
            <person name="Ma J."/>
        </authorList>
    </citation>
    <scope>NUCLEOTIDE SEQUENCE [LARGE SCALE GENOMIC DNA]</scope>
    <source>
        <strain evidence="8">NBRC 111980</strain>
    </source>
</reference>